<evidence type="ECO:0000313" key="3">
    <source>
        <dbReference type="Proteomes" id="UP001149954"/>
    </source>
</evidence>
<proteinExistence type="predicted"/>
<dbReference type="EMBL" id="JAPWDS010000003">
    <property type="protein sequence ID" value="KAJ5503902.1"/>
    <property type="molecule type" value="Genomic_DNA"/>
</dbReference>
<reference evidence="2" key="1">
    <citation type="submission" date="2022-12" db="EMBL/GenBank/DDBJ databases">
        <authorList>
            <person name="Petersen C."/>
        </authorList>
    </citation>
    <scope>NUCLEOTIDE SEQUENCE</scope>
    <source>
        <strain evidence="2">IBT 29495</strain>
    </source>
</reference>
<gene>
    <name evidence="2" type="ORF">N7463_006776</name>
</gene>
<evidence type="ECO:0000256" key="1">
    <source>
        <dbReference type="SAM" id="MobiDB-lite"/>
    </source>
</evidence>
<sequence>MKFVRSYTIGAPQMPTQPIIKSYIKWRDRKSCTSSTPALIQTTSKLYDKPEEKRFPEKKFRH</sequence>
<reference evidence="2" key="2">
    <citation type="journal article" date="2023" name="IMA Fungus">
        <title>Comparative genomic study of the Penicillium genus elucidates a diverse pangenome and 15 lateral gene transfer events.</title>
        <authorList>
            <person name="Petersen C."/>
            <person name="Sorensen T."/>
            <person name="Nielsen M.R."/>
            <person name="Sondergaard T.E."/>
            <person name="Sorensen J.L."/>
            <person name="Fitzpatrick D.A."/>
            <person name="Frisvad J.C."/>
            <person name="Nielsen K.L."/>
        </authorList>
    </citation>
    <scope>NUCLEOTIDE SEQUENCE</scope>
    <source>
        <strain evidence="2">IBT 29495</strain>
    </source>
</reference>
<organism evidence="2 3">
    <name type="scientific">Penicillium fimorum</name>
    <dbReference type="NCBI Taxonomy" id="1882269"/>
    <lineage>
        <taxon>Eukaryota</taxon>
        <taxon>Fungi</taxon>
        <taxon>Dikarya</taxon>
        <taxon>Ascomycota</taxon>
        <taxon>Pezizomycotina</taxon>
        <taxon>Eurotiomycetes</taxon>
        <taxon>Eurotiomycetidae</taxon>
        <taxon>Eurotiales</taxon>
        <taxon>Aspergillaceae</taxon>
        <taxon>Penicillium</taxon>
    </lineage>
</organism>
<keyword evidence="3" id="KW-1185">Reference proteome</keyword>
<evidence type="ECO:0000313" key="2">
    <source>
        <dbReference type="EMBL" id="KAJ5503902.1"/>
    </source>
</evidence>
<feature type="region of interest" description="Disordered" evidence="1">
    <location>
        <begin position="43"/>
        <end position="62"/>
    </location>
</feature>
<dbReference type="AlphaFoldDB" id="A0A9X0C6H3"/>
<comment type="caution">
    <text evidence="2">The sequence shown here is derived from an EMBL/GenBank/DDBJ whole genome shotgun (WGS) entry which is preliminary data.</text>
</comment>
<name>A0A9X0C6H3_9EURO</name>
<protein>
    <submittedName>
        <fullName evidence="2">Uncharacterized protein</fullName>
    </submittedName>
</protein>
<accession>A0A9X0C6H3</accession>
<dbReference type="Proteomes" id="UP001149954">
    <property type="component" value="Unassembled WGS sequence"/>
</dbReference>
<feature type="compositionally biased region" description="Basic and acidic residues" evidence="1">
    <location>
        <begin position="46"/>
        <end position="62"/>
    </location>
</feature>